<dbReference type="InterPro" id="IPR000100">
    <property type="entry name" value="RNase_P"/>
</dbReference>
<dbReference type="NCBIfam" id="TIGR00188">
    <property type="entry name" value="rnpA"/>
    <property type="match status" value="1"/>
</dbReference>
<dbReference type="HAMAP" id="MF_00227">
    <property type="entry name" value="RNase_P"/>
    <property type="match status" value="1"/>
</dbReference>
<protein>
    <recommendedName>
        <fullName evidence="6 7">Ribonuclease P protein component</fullName>
        <shortName evidence="6">RNase P protein</shortName>
        <shortName evidence="6">RNaseP protein</shortName>
        <ecNumber evidence="6 7">3.1.26.5</ecNumber>
    </recommendedName>
    <alternativeName>
        <fullName evidence="6">Protein C5</fullName>
    </alternativeName>
</protein>
<reference evidence="8 9" key="1">
    <citation type="submission" date="2019-02" db="EMBL/GenBank/DDBJ databases">
        <title>Deep-cultivation of Planctomycetes and their phenomic and genomic characterization uncovers novel biology.</title>
        <authorList>
            <person name="Wiegand S."/>
            <person name="Jogler M."/>
            <person name="Boedeker C."/>
            <person name="Pinto D."/>
            <person name="Vollmers J."/>
            <person name="Rivas-Marin E."/>
            <person name="Kohn T."/>
            <person name="Peeters S.H."/>
            <person name="Heuer A."/>
            <person name="Rast P."/>
            <person name="Oberbeckmann S."/>
            <person name="Bunk B."/>
            <person name="Jeske O."/>
            <person name="Meyerdierks A."/>
            <person name="Storesund J.E."/>
            <person name="Kallscheuer N."/>
            <person name="Luecker S."/>
            <person name="Lage O.M."/>
            <person name="Pohl T."/>
            <person name="Merkel B.J."/>
            <person name="Hornburger P."/>
            <person name="Mueller R.-W."/>
            <person name="Bruemmer F."/>
            <person name="Labrenz M."/>
            <person name="Spormann A.M."/>
            <person name="Op den Camp H."/>
            <person name="Overmann J."/>
            <person name="Amann R."/>
            <person name="Jetten M.S.M."/>
            <person name="Mascher T."/>
            <person name="Medema M.H."/>
            <person name="Devos D.P."/>
            <person name="Kaster A.-K."/>
            <person name="Ovreas L."/>
            <person name="Rohde M."/>
            <person name="Galperin M.Y."/>
            <person name="Jogler C."/>
        </authorList>
    </citation>
    <scope>NUCLEOTIDE SEQUENCE [LARGE SCALE GENOMIC DNA]</scope>
    <source>
        <strain evidence="8 9">HG15A2</strain>
    </source>
</reference>
<evidence type="ECO:0000256" key="4">
    <source>
        <dbReference type="ARBA" id="ARBA00022801"/>
    </source>
</evidence>
<dbReference type="OrthoDB" id="9810867at2"/>
<dbReference type="SUPFAM" id="SSF54211">
    <property type="entry name" value="Ribosomal protein S5 domain 2-like"/>
    <property type="match status" value="1"/>
</dbReference>
<dbReference type="PANTHER" id="PTHR33992:SF1">
    <property type="entry name" value="RIBONUCLEASE P PROTEIN COMPONENT"/>
    <property type="match status" value="1"/>
</dbReference>
<evidence type="ECO:0000256" key="1">
    <source>
        <dbReference type="ARBA" id="ARBA00022694"/>
    </source>
</evidence>
<name>A0A517MSC5_9BACT</name>
<dbReference type="Gene3D" id="3.30.230.10">
    <property type="match status" value="1"/>
</dbReference>
<dbReference type="GO" id="GO:0030677">
    <property type="term" value="C:ribonuclease P complex"/>
    <property type="evidence" value="ECO:0007669"/>
    <property type="project" value="TreeGrafter"/>
</dbReference>
<dbReference type="InterPro" id="IPR014721">
    <property type="entry name" value="Ribsml_uS5_D2-typ_fold_subgr"/>
</dbReference>
<keyword evidence="2 6" id="KW-0540">Nuclease</keyword>
<gene>
    <name evidence="6 8" type="primary">rnpA</name>
    <name evidence="8" type="ORF">HG15A2_10480</name>
</gene>
<keyword evidence="5 6" id="KW-0694">RNA-binding</keyword>
<dbReference type="AlphaFoldDB" id="A0A517MSC5"/>
<dbReference type="GO" id="GO:0042781">
    <property type="term" value="F:3'-tRNA processing endoribonuclease activity"/>
    <property type="evidence" value="ECO:0007669"/>
    <property type="project" value="TreeGrafter"/>
</dbReference>
<dbReference type="Pfam" id="PF00825">
    <property type="entry name" value="Ribonuclease_P"/>
    <property type="match status" value="1"/>
</dbReference>
<organism evidence="8 9">
    <name type="scientific">Adhaeretor mobilis</name>
    <dbReference type="NCBI Taxonomy" id="1930276"/>
    <lineage>
        <taxon>Bacteria</taxon>
        <taxon>Pseudomonadati</taxon>
        <taxon>Planctomycetota</taxon>
        <taxon>Planctomycetia</taxon>
        <taxon>Pirellulales</taxon>
        <taxon>Lacipirellulaceae</taxon>
        <taxon>Adhaeretor</taxon>
    </lineage>
</organism>
<keyword evidence="9" id="KW-1185">Reference proteome</keyword>
<dbReference type="InterPro" id="IPR020568">
    <property type="entry name" value="Ribosomal_Su5_D2-typ_SF"/>
</dbReference>
<dbReference type="KEGG" id="amob:HG15A2_10480"/>
<dbReference type="GO" id="GO:0004526">
    <property type="term" value="F:ribonuclease P activity"/>
    <property type="evidence" value="ECO:0007669"/>
    <property type="project" value="UniProtKB-UniRule"/>
</dbReference>
<accession>A0A517MSC5</accession>
<evidence type="ECO:0000256" key="7">
    <source>
        <dbReference type="NCBIfam" id="TIGR00188"/>
    </source>
</evidence>
<comment type="function">
    <text evidence="6">RNaseP catalyzes the removal of the 5'-leader sequence from pre-tRNA to produce the mature 5'-terminus. It can also cleave other RNA substrates such as 4.5S RNA. The protein component plays an auxiliary but essential role in vivo by binding to the 5'-leader sequence and broadening the substrate specificity of the ribozyme.</text>
</comment>
<dbReference type="EC" id="3.1.26.5" evidence="6 7"/>
<dbReference type="GO" id="GO:0001682">
    <property type="term" value="P:tRNA 5'-leader removal"/>
    <property type="evidence" value="ECO:0007669"/>
    <property type="project" value="UniProtKB-UniRule"/>
</dbReference>
<evidence type="ECO:0000313" key="9">
    <source>
        <dbReference type="Proteomes" id="UP000319852"/>
    </source>
</evidence>
<evidence type="ECO:0000256" key="5">
    <source>
        <dbReference type="ARBA" id="ARBA00022884"/>
    </source>
</evidence>
<keyword evidence="4 6" id="KW-0378">Hydrolase</keyword>
<sequence length="117" mass="12903">MPDSTFPKHLHLLTSAEFDRVFSARCSKSDGCLVVYAAENTLGTPRLGLVVSKKVGNAVVRNRWKRCLREAFRLAQHELPQNLDLVVLPKSRSEPATAKLQASLTHLAAKLGKKLSP</sequence>
<evidence type="ECO:0000256" key="3">
    <source>
        <dbReference type="ARBA" id="ARBA00022759"/>
    </source>
</evidence>
<comment type="similarity">
    <text evidence="6">Belongs to the RnpA family.</text>
</comment>
<keyword evidence="1 6" id="KW-0819">tRNA processing</keyword>
<comment type="catalytic activity">
    <reaction evidence="6">
        <text>Endonucleolytic cleavage of RNA, removing 5'-extranucleotides from tRNA precursor.</text>
        <dbReference type="EC" id="3.1.26.5"/>
    </reaction>
</comment>
<dbReference type="RefSeq" id="WP_145058428.1">
    <property type="nucleotide sequence ID" value="NZ_CP036263.1"/>
</dbReference>
<keyword evidence="3 6" id="KW-0255">Endonuclease</keyword>
<dbReference type="GO" id="GO:0000049">
    <property type="term" value="F:tRNA binding"/>
    <property type="evidence" value="ECO:0007669"/>
    <property type="project" value="UniProtKB-UniRule"/>
</dbReference>
<proteinExistence type="inferred from homology"/>
<dbReference type="Proteomes" id="UP000319852">
    <property type="component" value="Chromosome"/>
</dbReference>
<dbReference type="PANTHER" id="PTHR33992">
    <property type="entry name" value="RIBONUCLEASE P PROTEIN COMPONENT"/>
    <property type="match status" value="1"/>
</dbReference>
<evidence type="ECO:0000256" key="2">
    <source>
        <dbReference type="ARBA" id="ARBA00022722"/>
    </source>
</evidence>
<dbReference type="EMBL" id="CP036263">
    <property type="protein sequence ID" value="QDS97781.1"/>
    <property type="molecule type" value="Genomic_DNA"/>
</dbReference>
<evidence type="ECO:0000256" key="6">
    <source>
        <dbReference type="HAMAP-Rule" id="MF_00227"/>
    </source>
</evidence>
<evidence type="ECO:0000313" key="8">
    <source>
        <dbReference type="EMBL" id="QDS97781.1"/>
    </source>
</evidence>
<comment type="subunit">
    <text evidence="6">Consists of a catalytic RNA component (M1 or rnpB) and a protein subunit.</text>
</comment>